<dbReference type="Pfam" id="PF09335">
    <property type="entry name" value="VTT_dom"/>
    <property type="match status" value="1"/>
</dbReference>
<dbReference type="PANTHER" id="PTHR42709">
    <property type="entry name" value="ALKALINE PHOSPHATASE LIKE PROTEIN"/>
    <property type="match status" value="1"/>
</dbReference>
<keyword evidence="1" id="KW-0812">Transmembrane</keyword>
<dbReference type="InterPro" id="IPR032816">
    <property type="entry name" value="VTT_dom"/>
</dbReference>
<sequence>MGSEAVLFALVREGKPVWALLLVATAGNTLGSVINYALGRWLLHFQDRRWFVFKADQLDRVTQTFNRYGRWSLLFAWLPVVGDPLTFVAGVLRVPFWPFLALVAVGKAARYGLVICASNYSVNWF</sequence>
<comment type="caution">
    <text evidence="3">The sequence shown here is derived from an EMBL/GenBank/DDBJ whole genome shotgun (WGS) entry which is preliminary data.</text>
</comment>
<dbReference type="Proteomes" id="UP001204142">
    <property type="component" value="Unassembled WGS sequence"/>
</dbReference>
<keyword evidence="1" id="KW-1133">Transmembrane helix</keyword>
<dbReference type="EMBL" id="JANIGO010000003">
    <property type="protein sequence ID" value="MCQ8896699.1"/>
    <property type="molecule type" value="Genomic_DNA"/>
</dbReference>
<evidence type="ECO:0000313" key="4">
    <source>
        <dbReference type="Proteomes" id="UP001204142"/>
    </source>
</evidence>
<evidence type="ECO:0000313" key="3">
    <source>
        <dbReference type="EMBL" id="MCQ8896699.1"/>
    </source>
</evidence>
<name>A0ABT1WH30_9BURK</name>
<keyword evidence="1" id="KW-0472">Membrane</keyword>
<evidence type="ECO:0000259" key="2">
    <source>
        <dbReference type="Pfam" id="PF09335"/>
    </source>
</evidence>
<feature type="domain" description="VTT" evidence="2">
    <location>
        <begin position="16"/>
        <end position="116"/>
    </location>
</feature>
<feature type="transmembrane region" description="Helical" evidence="1">
    <location>
        <begin position="17"/>
        <end position="38"/>
    </location>
</feature>
<dbReference type="PANTHER" id="PTHR42709:SF4">
    <property type="entry name" value="INNER MEMBRANE PROTEIN YQAA"/>
    <property type="match status" value="1"/>
</dbReference>
<keyword evidence="4" id="KW-1185">Reference proteome</keyword>
<proteinExistence type="predicted"/>
<reference evidence="3 4" key="1">
    <citation type="submission" date="2022-07" db="EMBL/GenBank/DDBJ databases">
        <authorList>
            <person name="Xamxidin M."/>
            <person name="Wu M."/>
        </authorList>
    </citation>
    <scope>NUCLEOTIDE SEQUENCE [LARGE SCALE GENOMIC DNA]</scope>
    <source>
        <strain evidence="3 4">NBRC 111650</strain>
    </source>
</reference>
<protein>
    <submittedName>
        <fullName evidence="3">DedA family protein</fullName>
    </submittedName>
</protein>
<accession>A0ABT1WH30</accession>
<gene>
    <name evidence="3" type="ORF">NQT62_09670</name>
</gene>
<dbReference type="InterPro" id="IPR051311">
    <property type="entry name" value="DedA_domain"/>
</dbReference>
<organism evidence="3 4">
    <name type="scientific">Limnobacter humi</name>
    <dbReference type="NCBI Taxonomy" id="1778671"/>
    <lineage>
        <taxon>Bacteria</taxon>
        <taxon>Pseudomonadati</taxon>
        <taxon>Pseudomonadota</taxon>
        <taxon>Betaproteobacteria</taxon>
        <taxon>Burkholderiales</taxon>
        <taxon>Burkholderiaceae</taxon>
        <taxon>Limnobacter</taxon>
    </lineage>
</organism>
<dbReference type="RefSeq" id="WP_256764879.1">
    <property type="nucleotide sequence ID" value="NZ_JANIGO010000003.1"/>
</dbReference>
<evidence type="ECO:0000256" key="1">
    <source>
        <dbReference type="SAM" id="Phobius"/>
    </source>
</evidence>